<dbReference type="Gene3D" id="3.40.630.10">
    <property type="entry name" value="Zn peptidases"/>
    <property type="match status" value="1"/>
</dbReference>
<name>A0A1C3XJD5_9HYPH</name>
<keyword evidence="1" id="KW-0645">Protease</keyword>
<dbReference type="Proteomes" id="UP000199205">
    <property type="component" value="Unassembled WGS sequence"/>
</dbReference>
<organism evidence="5 6">
    <name type="scientific">Rhizobium lusitanum</name>
    <dbReference type="NCBI Taxonomy" id="293958"/>
    <lineage>
        <taxon>Bacteria</taxon>
        <taxon>Pseudomonadati</taxon>
        <taxon>Pseudomonadota</taxon>
        <taxon>Alphaproteobacteria</taxon>
        <taxon>Hyphomicrobiales</taxon>
        <taxon>Rhizobiaceae</taxon>
        <taxon>Rhizobium/Agrobacterium group</taxon>
        <taxon>Rhizobium</taxon>
    </lineage>
</organism>
<dbReference type="NCBIfam" id="NF006579">
    <property type="entry name" value="PRK09104.1"/>
    <property type="match status" value="1"/>
</dbReference>
<gene>
    <name evidence="5" type="ORF">GA0061101_14534</name>
</gene>
<dbReference type="RefSeq" id="WP_092577302.1">
    <property type="nucleotide sequence ID" value="NZ_FMAF01000045.1"/>
</dbReference>
<dbReference type="SUPFAM" id="SSF53187">
    <property type="entry name" value="Zn-dependent exopeptidases"/>
    <property type="match status" value="1"/>
</dbReference>
<dbReference type="PANTHER" id="PTHR43270">
    <property type="entry name" value="BETA-ALA-HIS DIPEPTIDASE"/>
    <property type="match status" value="1"/>
</dbReference>
<dbReference type="AlphaFoldDB" id="A0A1C3XJD5"/>
<dbReference type="GO" id="GO:0046872">
    <property type="term" value="F:metal ion binding"/>
    <property type="evidence" value="ECO:0007669"/>
    <property type="project" value="UniProtKB-KW"/>
</dbReference>
<sequence>MTDLTPVLDRADQNLPSSLENLFELLRIKSISTDPAFKAECRKAAEWLVAYLNSLGFTASLRDTPGHPMVVAHHDAGSADAPHVLFYGHYDVQPVDPIELWESDPFAPEIKDMGNGRKILTGRGTSDDKGQLMTFVEAVRAYKETKGGIPVRITILFEGEEESGSPSLKPFLEANAAELKADFALVCDTGMWDGDTPAISAGLRGLVGEEITITAADRDLHSGLFGGAAANPIHILTDILAGLHDETGRITLPGFYDGVEETPSNIKASWEKLGLSAEDFLGEVGLSIPSGEKGRSVMELTWARPTAEVNGIWGGYTGAGFKTVIAAKASAKVSFRLVGQQNPAAIRESFRAYVRSKIPADCSVEFHEHGGSPAIQLSYDSPALTKAKTALSNEWPKPAIVIGMGGSIPIVGDFQKMLGMESLLIGFGLSDDRIHSPNEKYELRSYHKGIRSWIRILEALAV</sequence>
<evidence type="ECO:0000256" key="2">
    <source>
        <dbReference type="ARBA" id="ARBA00022723"/>
    </source>
</evidence>
<evidence type="ECO:0000259" key="4">
    <source>
        <dbReference type="Pfam" id="PF07687"/>
    </source>
</evidence>
<dbReference type="GO" id="GO:0006508">
    <property type="term" value="P:proteolysis"/>
    <property type="evidence" value="ECO:0007669"/>
    <property type="project" value="UniProtKB-KW"/>
</dbReference>
<accession>A0A1C3XJD5</accession>
<evidence type="ECO:0000313" key="5">
    <source>
        <dbReference type="EMBL" id="SCB52084.1"/>
    </source>
</evidence>
<evidence type="ECO:0000256" key="3">
    <source>
        <dbReference type="ARBA" id="ARBA00022801"/>
    </source>
</evidence>
<dbReference type="InterPro" id="IPR011650">
    <property type="entry name" value="Peptidase_M20_dimer"/>
</dbReference>
<keyword evidence="3" id="KW-0378">Hydrolase</keyword>
<dbReference type="InterPro" id="IPR051458">
    <property type="entry name" value="Cyt/Met_Dipeptidase"/>
</dbReference>
<dbReference type="Pfam" id="PF07687">
    <property type="entry name" value="M20_dimer"/>
    <property type="match status" value="1"/>
</dbReference>
<dbReference type="InterPro" id="IPR002933">
    <property type="entry name" value="Peptidase_M20"/>
</dbReference>
<evidence type="ECO:0000256" key="1">
    <source>
        <dbReference type="ARBA" id="ARBA00022670"/>
    </source>
</evidence>
<dbReference type="Gene3D" id="3.30.70.360">
    <property type="match status" value="1"/>
</dbReference>
<keyword evidence="2" id="KW-0479">Metal-binding</keyword>
<dbReference type="OrthoDB" id="9761532at2"/>
<dbReference type="GO" id="GO:0008233">
    <property type="term" value="F:peptidase activity"/>
    <property type="evidence" value="ECO:0007669"/>
    <property type="project" value="UniProtKB-KW"/>
</dbReference>
<proteinExistence type="predicted"/>
<protein>
    <submittedName>
        <fullName evidence="5">Acetylornithine deacetylase/Succinyl-diaminopimelate desuccinylase</fullName>
    </submittedName>
</protein>
<feature type="domain" description="Peptidase M20 dimerisation" evidence="4">
    <location>
        <begin position="202"/>
        <end position="360"/>
    </location>
</feature>
<dbReference type="NCBIfam" id="NF005914">
    <property type="entry name" value="PRK07907.1"/>
    <property type="match status" value="1"/>
</dbReference>
<dbReference type="PANTHER" id="PTHR43270:SF12">
    <property type="entry name" value="SUCCINYL-DIAMINOPIMELATE DESUCCINYLASE"/>
    <property type="match status" value="1"/>
</dbReference>
<reference evidence="5 6" key="1">
    <citation type="submission" date="2016-08" db="EMBL/GenBank/DDBJ databases">
        <authorList>
            <person name="Seilhamer J.J."/>
        </authorList>
    </citation>
    <scope>NUCLEOTIDE SEQUENCE [LARGE SCALE GENOMIC DNA]</scope>
    <source>
        <strain evidence="5 6">P1-7</strain>
    </source>
</reference>
<dbReference type="EMBL" id="FMAF01000045">
    <property type="protein sequence ID" value="SCB52084.1"/>
    <property type="molecule type" value="Genomic_DNA"/>
</dbReference>
<dbReference type="Pfam" id="PF01546">
    <property type="entry name" value="Peptidase_M20"/>
    <property type="match status" value="1"/>
</dbReference>
<evidence type="ECO:0000313" key="6">
    <source>
        <dbReference type="Proteomes" id="UP000199205"/>
    </source>
</evidence>